<comment type="caution">
    <text evidence="1">The sequence shown here is derived from an EMBL/GenBank/DDBJ whole genome shotgun (WGS) entry which is preliminary data.</text>
</comment>
<keyword evidence="2" id="KW-1185">Reference proteome</keyword>
<sequence length="102" mass="11554">MNQRNETMRSLGDSCSRTEGLLLEVRREIREMNQKIENLTSTVNRCAGVLEGFGTGQSLTEHRLPQRLQHQVQEATSALLILRLSGPTPNNNKKSVFFYHNG</sequence>
<evidence type="ECO:0000313" key="1">
    <source>
        <dbReference type="EMBL" id="OBZ80451.1"/>
    </source>
</evidence>
<dbReference type="AlphaFoldDB" id="A0A1C7MUC7"/>
<protein>
    <submittedName>
        <fullName evidence="1">Uncharacterized protein</fullName>
    </submittedName>
</protein>
<name>A0A1C7MUC7_9FUNG</name>
<gene>
    <name evidence="1" type="ORF">A0J61_11499</name>
</gene>
<organism evidence="1 2">
    <name type="scientific">Choanephora cucurbitarum</name>
    <dbReference type="NCBI Taxonomy" id="101091"/>
    <lineage>
        <taxon>Eukaryota</taxon>
        <taxon>Fungi</taxon>
        <taxon>Fungi incertae sedis</taxon>
        <taxon>Mucoromycota</taxon>
        <taxon>Mucoromycotina</taxon>
        <taxon>Mucoromycetes</taxon>
        <taxon>Mucorales</taxon>
        <taxon>Mucorineae</taxon>
        <taxon>Choanephoraceae</taxon>
        <taxon>Choanephoroideae</taxon>
        <taxon>Choanephora</taxon>
    </lineage>
</organism>
<proteinExistence type="predicted"/>
<reference evidence="1 2" key="1">
    <citation type="submission" date="2016-03" db="EMBL/GenBank/DDBJ databases">
        <title>Choanephora cucurbitarum.</title>
        <authorList>
            <person name="Min B."/>
            <person name="Park H."/>
            <person name="Park J.-H."/>
            <person name="Shin H.-D."/>
            <person name="Choi I.-G."/>
        </authorList>
    </citation>
    <scope>NUCLEOTIDE SEQUENCE [LARGE SCALE GENOMIC DNA]</scope>
    <source>
        <strain evidence="1 2">KUS-F28377</strain>
    </source>
</reference>
<dbReference type="Proteomes" id="UP000093000">
    <property type="component" value="Unassembled WGS sequence"/>
</dbReference>
<dbReference type="EMBL" id="LUGH01002119">
    <property type="protein sequence ID" value="OBZ80451.1"/>
    <property type="molecule type" value="Genomic_DNA"/>
</dbReference>
<dbReference type="InParanoid" id="A0A1C7MUC7"/>
<evidence type="ECO:0000313" key="2">
    <source>
        <dbReference type="Proteomes" id="UP000093000"/>
    </source>
</evidence>
<accession>A0A1C7MUC7</accession>